<feature type="compositionally biased region" description="Polar residues" evidence="1">
    <location>
        <begin position="50"/>
        <end position="76"/>
    </location>
</feature>
<reference evidence="2" key="1">
    <citation type="journal article" date="2020" name="Stud. Mycol.">
        <title>101 Dothideomycetes genomes: a test case for predicting lifestyles and emergence of pathogens.</title>
        <authorList>
            <person name="Haridas S."/>
            <person name="Albert R."/>
            <person name="Binder M."/>
            <person name="Bloem J."/>
            <person name="Labutti K."/>
            <person name="Salamov A."/>
            <person name="Andreopoulos B."/>
            <person name="Baker S."/>
            <person name="Barry K."/>
            <person name="Bills G."/>
            <person name="Bluhm B."/>
            <person name="Cannon C."/>
            <person name="Castanera R."/>
            <person name="Culley D."/>
            <person name="Daum C."/>
            <person name="Ezra D."/>
            <person name="Gonzalez J."/>
            <person name="Henrissat B."/>
            <person name="Kuo A."/>
            <person name="Liang C."/>
            <person name="Lipzen A."/>
            <person name="Lutzoni F."/>
            <person name="Magnuson J."/>
            <person name="Mondo S."/>
            <person name="Nolan M."/>
            <person name="Ohm R."/>
            <person name="Pangilinan J."/>
            <person name="Park H.-J."/>
            <person name="Ramirez L."/>
            <person name="Alfaro M."/>
            <person name="Sun H."/>
            <person name="Tritt A."/>
            <person name="Yoshinaga Y."/>
            <person name="Zwiers L.-H."/>
            <person name="Turgeon B."/>
            <person name="Goodwin S."/>
            <person name="Spatafora J."/>
            <person name="Crous P."/>
            <person name="Grigoriev I."/>
        </authorList>
    </citation>
    <scope>NUCLEOTIDE SEQUENCE</scope>
    <source>
        <strain evidence="2">CBS 121167</strain>
    </source>
</reference>
<proteinExistence type="predicted"/>
<gene>
    <name evidence="2" type="ORF">K452DRAFT_92514</name>
</gene>
<feature type="compositionally biased region" description="Polar residues" evidence="1">
    <location>
        <begin position="130"/>
        <end position="147"/>
    </location>
</feature>
<evidence type="ECO:0000313" key="3">
    <source>
        <dbReference type="Proteomes" id="UP000799438"/>
    </source>
</evidence>
<dbReference type="AlphaFoldDB" id="A0A6A6B2S5"/>
<sequence length="167" mass="18884">MYLPMQRSHRFRFARAAGSLFRRYRLSVMYICMFSLSFSLSLSSPPSLSNRQLYTQPNPNSKTHQTKPNQSQTNPTLCKPKKKKKKKKKKGHRIPQSKSLTHQPNHTQTQSRPRTLINIAIITHTLPTPKENQGDSTTPPSTASHSNCVERPSSFNGGGLCFCICGR</sequence>
<evidence type="ECO:0000313" key="2">
    <source>
        <dbReference type="EMBL" id="KAF2138350.1"/>
    </source>
</evidence>
<organism evidence="2 3">
    <name type="scientific">Aplosporella prunicola CBS 121167</name>
    <dbReference type="NCBI Taxonomy" id="1176127"/>
    <lineage>
        <taxon>Eukaryota</taxon>
        <taxon>Fungi</taxon>
        <taxon>Dikarya</taxon>
        <taxon>Ascomycota</taxon>
        <taxon>Pezizomycotina</taxon>
        <taxon>Dothideomycetes</taxon>
        <taxon>Dothideomycetes incertae sedis</taxon>
        <taxon>Botryosphaeriales</taxon>
        <taxon>Aplosporellaceae</taxon>
        <taxon>Aplosporella</taxon>
    </lineage>
</organism>
<protein>
    <submittedName>
        <fullName evidence="2">Uncharacterized protein</fullName>
    </submittedName>
</protein>
<keyword evidence="3" id="KW-1185">Reference proteome</keyword>
<dbReference type="Proteomes" id="UP000799438">
    <property type="component" value="Unassembled WGS sequence"/>
</dbReference>
<name>A0A6A6B2S5_9PEZI</name>
<dbReference type="GeneID" id="54304828"/>
<feature type="compositionally biased region" description="Basic residues" evidence="1">
    <location>
        <begin position="79"/>
        <end position="95"/>
    </location>
</feature>
<accession>A0A6A6B2S5</accession>
<feature type="compositionally biased region" description="Polar residues" evidence="1">
    <location>
        <begin position="96"/>
        <end position="113"/>
    </location>
</feature>
<feature type="region of interest" description="Disordered" evidence="1">
    <location>
        <begin position="46"/>
        <end position="150"/>
    </location>
</feature>
<dbReference type="EMBL" id="ML995497">
    <property type="protein sequence ID" value="KAF2138350.1"/>
    <property type="molecule type" value="Genomic_DNA"/>
</dbReference>
<evidence type="ECO:0000256" key="1">
    <source>
        <dbReference type="SAM" id="MobiDB-lite"/>
    </source>
</evidence>
<dbReference type="RefSeq" id="XP_033394063.1">
    <property type="nucleotide sequence ID" value="XM_033547321.1"/>
</dbReference>